<dbReference type="SUPFAM" id="SSF46894">
    <property type="entry name" value="C-terminal effector domain of the bipartite response regulators"/>
    <property type="match status" value="1"/>
</dbReference>
<evidence type="ECO:0000256" key="3">
    <source>
        <dbReference type="ARBA" id="ARBA00023125"/>
    </source>
</evidence>
<dbReference type="Proteomes" id="UP000832097">
    <property type="component" value="Chromosome"/>
</dbReference>
<evidence type="ECO:0000256" key="2">
    <source>
        <dbReference type="ARBA" id="ARBA00023015"/>
    </source>
</evidence>
<name>A0ABY4C321_9MICO</name>
<organism evidence="8 9">
    <name type="scientific">Agromyces larvae</name>
    <dbReference type="NCBI Taxonomy" id="2929802"/>
    <lineage>
        <taxon>Bacteria</taxon>
        <taxon>Bacillati</taxon>
        <taxon>Actinomycetota</taxon>
        <taxon>Actinomycetes</taxon>
        <taxon>Micrococcales</taxon>
        <taxon>Microbacteriaceae</taxon>
        <taxon>Agromyces</taxon>
    </lineage>
</organism>
<evidence type="ECO:0000313" key="9">
    <source>
        <dbReference type="Proteomes" id="UP000832097"/>
    </source>
</evidence>
<dbReference type="EMBL" id="CP094528">
    <property type="protein sequence ID" value="UOE45795.1"/>
    <property type="molecule type" value="Genomic_DNA"/>
</dbReference>
<feature type="domain" description="Response regulatory" evidence="7">
    <location>
        <begin position="5"/>
        <end position="121"/>
    </location>
</feature>
<keyword evidence="3" id="KW-0238">DNA-binding</keyword>
<dbReference type="InterPro" id="IPR039420">
    <property type="entry name" value="WalR-like"/>
</dbReference>
<dbReference type="SMART" id="SM00448">
    <property type="entry name" value="REC"/>
    <property type="match status" value="1"/>
</dbReference>
<evidence type="ECO:0000256" key="5">
    <source>
        <dbReference type="PROSITE-ProRule" id="PRU00169"/>
    </source>
</evidence>
<evidence type="ECO:0000313" key="8">
    <source>
        <dbReference type="EMBL" id="UOE45795.1"/>
    </source>
</evidence>
<proteinExistence type="predicted"/>
<evidence type="ECO:0000259" key="6">
    <source>
        <dbReference type="PROSITE" id="PS50043"/>
    </source>
</evidence>
<accession>A0ABY4C321</accession>
<reference evidence="8 9" key="1">
    <citation type="submission" date="2022-03" db="EMBL/GenBank/DDBJ databases">
        <title>Mucilaginibacter sp. isolated from the gut of Protaetia brevitarsis seulensis larvae.</title>
        <authorList>
            <person name="Won M."/>
            <person name="Kim S.-J."/>
            <person name="Kwon S.-W."/>
        </authorList>
    </citation>
    <scope>NUCLEOTIDE SEQUENCE [LARGE SCALE GENOMIC DNA]</scope>
    <source>
        <strain evidence="8 9">CFWR-12</strain>
    </source>
</reference>
<dbReference type="PROSITE" id="PS50043">
    <property type="entry name" value="HTH_LUXR_2"/>
    <property type="match status" value="1"/>
</dbReference>
<dbReference type="Pfam" id="PF00072">
    <property type="entry name" value="Response_reg"/>
    <property type="match status" value="1"/>
</dbReference>
<gene>
    <name evidence="8" type="ORF">MTO99_08640</name>
</gene>
<dbReference type="SMART" id="SM00421">
    <property type="entry name" value="HTH_LUXR"/>
    <property type="match status" value="1"/>
</dbReference>
<dbReference type="InterPro" id="IPR016032">
    <property type="entry name" value="Sig_transdc_resp-reg_C-effctor"/>
</dbReference>
<keyword evidence="2" id="KW-0805">Transcription regulation</keyword>
<keyword evidence="1 5" id="KW-0597">Phosphoprotein</keyword>
<protein>
    <submittedName>
        <fullName evidence="8">Response regulator transcription factor</fullName>
    </submittedName>
</protein>
<dbReference type="InterPro" id="IPR001789">
    <property type="entry name" value="Sig_transdc_resp-reg_receiver"/>
</dbReference>
<dbReference type="PANTHER" id="PTHR43214">
    <property type="entry name" value="TWO-COMPONENT RESPONSE REGULATOR"/>
    <property type="match status" value="1"/>
</dbReference>
<dbReference type="RefSeq" id="WP_243558426.1">
    <property type="nucleotide sequence ID" value="NZ_CP094528.1"/>
</dbReference>
<dbReference type="InterPro" id="IPR011006">
    <property type="entry name" value="CheY-like_superfamily"/>
</dbReference>
<dbReference type="PANTHER" id="PTHR43214:SF41">
    <property type="entry name" value="NITRATE_NITRITE RESPONSE REGULATOR PROTEIN NARP"/>
    <property type="match status" value="1"/>
</dbReference>
<dbReference type="Gene3D" id="3.40.50.2300">
    <property type="match status" value="1"/>
</dbReference>
<dbReference type="CDD" id="cd06170">
    <property type="entry name" value="LuxR_C_like"/>
    <property type="match status" value="1"/>
</dbReference>
<dbReference type="PRINTS" id="PR00038">
    <property type="entry name" value="HTHLUXR"/>
</dbReference>
<dbReference type="SUPFAM" id="SSF52172">
    <property type="entry name" value="CheY-like"/>
    <property type="match status" value="1"/>
</dbReference>
<sequence length="214" mass="22384">MSVVRVGVVDDHALFREGVRALLAGEVGMEVVGEAGDAKSGIRLAVVERPTVLLLDVHLPDGSGLDAIHELRRAAPNVAIVMLTMADGDAAVAEALSAGAVGYVLKGADPDELVRAIRAAARGDLLFGPSVADGARRLLQAGSGPWRPPLPELSERERAIADHLAAGRDAPEIADALHLSVKTVRNVLAMLPRRLGVSSREEVVTRARDAGLGR</sequence>
<feature type="modified residue" description="4-aspartylphosphate" evidence="5">
    <location>
        <position position="56"/>
    </location>
</feature>
<dbReference type="InterPro" id="IPR000792">
    <property type="entry name" value="Tscrpt_reg_LuxR_C"/>
</dbReference>
<keyword evidence="9" id="KW-1185">Reference proteome</keyword>
<dbReference type="Pfam" id="PF00196">
    <property type="entry name" value="GerE"/>
    <property type="match status" value="1"/>
</dbReference>
<dbReference type="PROSITE" id="PS50110">
    <property type="entry name" value="RESPONSE_REGULATORY"/>
    <property type="match status" value="1"/>
</dbReference>
<dbReference type="InterPro" id="IPR058245">
    <property type="entry name" value="NreC/VraR/RcsB-like_REC"/>
</dbReference>
<evidence type="ECO:0000256" key="4">
    <source>
        <dbReference type="ARBA" id="ARBA00023163"/>
    </source>
</evidence>
<feature type="domain" description="HTH luxR-type" evidence="6">
    <location>
        <begin position="149"/>
        <end position="211"/>
    </location>
</feature>
<evidence type="ECO:0000256" key="1">
    <source>
        <dbReference type="ARBA" id="ARBA00022553"/>
    </source>
</evidence>
<dbReference type="CDD" id="cd17535">
    <property type="entry name" value="REC_NarL-like"/>
    <property type="match status" value="1"/>
</dbReference>
<keyword evidence="4" id="KW-0804">Transcription</keyword>
<evidence type="ECO:0000259" key="7">
    <source>
        <dbReference type="PROSITE" id="PS50110"/>
    </source>
</evidence>